<dbReference type="PANTHER" id="PTHR30126:SF98">
    <property type="entry name" value="HTH-TYPE TRANSCRIPTIONAL ACTIVATOR BAUR"/>
    <property type="match status" value="1"/>
</dbReference>
<comment type="similarity">
    <text evidence="1">Belongs to the LysR transcriptional regulatory family.</text>
</comment>
<dbReference type="RefSeq" id="WP_267991048.1">
    <property type="nucleotide sequence ID" value="NZ_JAPJZI010000001.1"/>
</dbReference>
<evidence type="ECO:0000256" key="4">
    <source>
        <dbReference type="ARBA" id="ARBA00023163"/>
    </source>
</evidence>
<gene>
    <name evidence="6" type="ORF">OQ273_13645</name>
</gene>
<dbReference type="CDD" id="cd05466">
    <property type="entry name" value="PBP2_LTTR_substrate"/>
    <property type="match status" value="1"/>
</dbReference>
<dbReference type="SUPFAM" id="SSF46785">
    <property type="entry name" value="Winged helix' DNA-binding domain"/>
    <property type="match status" value="1"/>
</dbReference>
<dbReference type="InterPro" id="IPR036390">
    <property type="entry name" value="WH_DNA-bd_sf"/>
</dbReference>
<dbReference type="GO" id="GO:0000976">
    <property type="term" value="F:transcription cis-regulatory region binding"/>
    <property type="evidence" value="ECO:0007669"/>
    <property type="project" value="TreeGrafter"/>
</dbReference>
<evidence type="ECO:0000256" key="1">
    <source>
        <dbReference type="ARBA" id="ARBA00009437"/>
    </source>
</evidence>
<reference evidence="6" key="1">
    <citation type="submission" date="2022-11" db="EMBL/GenBank/DDBJ databases">
        <title>Draft genome sequence of Hoeflea poritis E7-10 and Hoeflea prorocentri PM5-8, separated from scleractinian coral Porites lutea and marine dinoflagellate.</title>
        <authorList>
            <person name="Zhang G."/>
            <person name="Wei Q."/>
            <person name="Cai L."/>
        </authorList>
    </citation>
    <scope>NUCLEOTIDE SEQUENCE</scope>
    <source>
        <strain evidence="6">PM5-8</strain>
    </source>
</reference>
<organism evidence="6 7">
    <name type="scientific">Hoeflea prorocentri</name>
    <dbReference type="NCBI Taxonomy" id="1922333"/>
    <lineage>
        <taxon>Bacteria</taxon>
        <taxon>Pseudomonadati</taxon>
        <taxon>Pseudomonadota</taxon>
        <taxon>Alphaproteobacteria</taxon>
        <taxon>Hyphomicrobiales</taxon>
        <taxon>Rhizobiaceae</taxon>
        <taxon>Hoeflea</taxon>
    </lineage>
</organism>
<dbReference type="SUPFAM" id="SSF53850">
    <property type="entry name" value="Periplasmic binding protein-like II"/>
    <property type="match status" value="1"/>
</dbReference>
<name>A0A9X3ZHH0_9HYPH</name>
<dbReference type="Pfam" id="PF03466">
    <property type="entry name" value="LysR_substrate"/>
    <property type="match status" value="1"/>
</dbReference>
<dbReference type="InterPro" id="IPR036388">
    <property type="entry name" value="WH-like_DNA-bd_sf"/>
</dbReference>
<dbReference type="Gene3D" id="1.10.10.10">
    <property type="entry name" value="Winged helix-like DNA-binding domain superfamily/Winged helix DNA-binding domain"/>
    <property type="match status" value="1"/>
</dbReference>
<dbReference type="EMBL" id="JAPJZI010000001">
    <property type="protein sequence ID" value="MDA5399622.1"/>
    <property type="molecule type" value="Genomic_DNA"/>
</dbReference>
<proteinExistence type="inferred from homology"/>
<dbReference type="InterPro" id="IPR005119">
    <property type="entry name" value="LysR_subst-bd"/>
</dbReference>
<keyword evidence="3" id="KW-0238">DNA-binding</keyword>
<evidence type="ECO:0000313" key="7">
    <source>
        <dbReference type="Proteomes" id="UP001151234"/>
    </source>
</evidence>
<sequence length="304" mass="33295">MTNPFSGTLGDGEIALLREFVVIVEAGGLSAAEARLNKGKSAISLNLKKLETRLGMTLCRRGRGGFSLTEEGRITHSAAVQLLEELHRFGAHIANASASLSGFVRFHADDSFLFGFQRPISNAIARLAADHPRLRLDFRMGDPEQVLIAVLDGAADLGLTAAPRQNDLLSYSSAFTEDMGLFCGRGHQLFSERKLVSLEEIGQHNAIATYMDHAPIARDLLAHMSFTARAPTILSRIQLLLSGAYIGFLPTDVAALWVERGELSEVNAPGSRFQNPCFFIRRKSEPEKLIVRLLKQNLMHEASV</sequence>
<evidence type="ECO:0000256" key="3">
    <source>
        <dbReference type="ARBA" id="ARBA00023125"/>
    </source>
</evidence>
<dbReference type="PANTHER" id="PTHR30126">
    <property type="entry name" value="HTH-TYPE TRANSCRIPTIONAL REGULATOR"/>
    <property type="match status" value="1"/>
</dbReference>
<dbReference type="Gene3D" id="3.40.190.290">
    <property type="match status" value="1"/>
</dbReference>
<evidence type="ECO:0000259" key="5">
    <source>
        <dbReference type="PROSITE" id="PS50931"/>
    </source>
</evidence>
<evidence type="ECO:0000256" key="2">
    <source>
        <dbReference type="ARBA" id="ARBA00023015"/>
    </source>
</evidence>
<dbReference type="PROSITE" id="PS50931">
    <property type="entry name" value="HTH_LYSR"/>
    <property type="match status" value="1"/>
</dbReference>
<evidence type="ECO:0000313" key="6">
    <source>
        <dbReference type="EMBL" id="MDA5399622.1"/>
    </source>
</evidence>
<dbReference type="GO" id="GO:0003700">
    <property type="term" value="F:DNA-binding transcription factor activity"/>
    <property type="evidence" value="ECO:0007669"/>
    <property type="project" value="InterPro"/>
</dbReference>
<keyword evidence="7" id="KW-1185">Reference proteome</keyword>
<accession>A0A9X3ZHH0</accession>
<keyword evidence="2" id="KW-0805">Transcription regulation</keyword>
<dbReference type="AlphaFoldDB" id="A0A9X3ZHH0"/>
<comment type="caution">
    <text evidence="6">The sequence shown here is derived from an EMBL/GenBank/DDBJ whole genome shotgun (WGS) entry which is preliminary data.</text>
</comment>
<protein>
    <submittedName>
        <fullName evidence="6">LysR family transcriptional regulator</fullName>
    </submittedName>
</protein>
<keyword evidence="4" id="KW-0804">Transcription</keyword>
<dbReference type="Pfam" id="PF00126">
    <property type="entry name" value="HTH_1"/>
    <property type="match status" value="1"/>
</dbReference>
<dbReference type="Proteomes" id="UP001151234">
    <property type="component" value="Unassembled WGS sequence"/>
</dbReference>
<feature type="domain" description="HTH lysR-type" evidence="5">
    <location>
        <begin position="13"/>
        <end position="69"/>
    </location>
</feature>
<dbReference type="InterPro" id="IPR000847">
    <property type="entry name" value="LysR_HTH_N"/>
</dbReference>